<proteinExistence type="predicted"/>
<name>A0A1T4YVZ1_9BACT</name>
<sequence>MQVLRLESFEGIKTLSADSPGQLGAFNRGAWHCRPIGPRLAAGSEVGWSADSQGDMTHSFWDLTQAPWSDARQKGMMGCWVRFEDLVGAGYYNSAVQANPAVVLQLTCGDDNAPFQTIGVTYDGRFLSRIDGSQWVAGETVKKSQWYWIQIEWVATPTSFSAKAYIQRMGGELRLLSVNNLQHANYQATRANVMNAPVSIQPGQAYMWRGRLGGATLARISGFGDGAPPPSLLSPEERQQQWFVNPAHGNDASDGLTPQTAWKSVAKINVESAHAGLLSPPEGGYEKGHSLVIDTSSKPLDLGSLQLEIRTTCLTISPPPGQTTVRIQAHKDISSGSATWQPVPSPHHSHVWMTTDGDSSDLKDIVVWENDRWLHHPTGRSAEEVMAELEANPGSFFSDGDTIFIHPFESTNPNADGKIYTRSRFRTEGGSAIKLLAPDLRVVGLSIRKTALARASDNDPYTSYGIQGEQNFGGVSLLKNCYVDYAGKHCIGFTDSNSHRDVTVDSCQVEQGTPYSNQTPWVDYNGLPEASGNCTTYRNCLNYRTTGVIGSTKGTSNFGTSYYAHNNGIGTQFEHIRFIGGVFSGQVGAAAGIHEFTFDGGTFGGGNVTAEKVTVTRCSLTQLPIGNAAPGGRLIARNNLCVFTEGVLNGANNAVIIGEVIWEGNTFDLRPFRISDNPYFSLFRRIGDLNFTFRNNIFISPTDRFFNVMSDTSFADALLFSDNLYQTSSERIIVHRFDDGNSRRQRSLSEWQAFGYDQRSRWVSDLDMTSTYVPSPDGPAAHGGIDLGAGTDFTGRVFESRSSIGAYEPAELYAAWRARHFLEEENSESNEDINADVDLDGIPNILEFASGTDPQMADGYPIFRGLNGTSSEGVNKFTVQLRRSLLASGLEWKLEISHDFKEWHPESIQPSSIVNTASRAGWEIVEYDLSNYLHSGQDRVFARFVPVIVE</sequence>
<dbReference type="OrthoDB" id="3333873at2"/>
<keyword evidence="2" id="KW-1185">Reference proteome</keyword>
<dbReference type="EMBL" id="FUYE01000019">
    <property type="protein sequence ID" value="SKB05942.1"/>
    <property type="molecule type" value="Genomic_DNA"/>
</dbReference>
<gene>
    <name evidence="1" type="ORF">SAMN02745166_04376</name>
</gene>
<dbReference type="AlphaFoldDB" id="A0A1T4YVZ1"/>
<accession>A0A1T4YVZ1</accession>
<dbReference type="Proteomes" id="UP000190774">
    <property type="component" value="Unassembled WGS sequence"/>
</dbReference>
<protein>
    <submittedName>
        <fullName evidence="1">Uncharacterized protein</fullName>
    </submittedName>
</protein>
<organism evidence="1 2">
    <name type="scientific">Prosthecobacter debontii</name>
    <dbReference type="NCBI Taxonomy" id="48467"/>
    <lineage>
        <taxon>Bacteria</taxon>
        <taxon>Pseudomonadati</taxon>
        <taxon>Verrucomicrobiota</taxon>
        <taxon>Verrucomicrobiia</taxon>
        <taxon>Verrucomicrobiales</taxon>
        <taxon>Verrucomicrobiaceae</taxon>
        <taxon>Prosthecobacter</taxon>
    </lineage>
</organism>
<evidence type="ECO:0000313" key="2">
    <source>
        <dbReference type="Proteomes" id="UP000190774"/>
    </source>
</evidence>
<evidence type="ECO:0000313" key="1">
    <source>
        <dbReference type="EMBL" id="SKB05942.1"/>
    </source>
</evidence>
<reference evidence="2" key="1">
    <citation type="submission" date="2017-02" db="EMBL/GenBank/DDBJ databases">
        <authorList>
            <person name="Varghese N."/>
            <person name="Submissions S."/>
        </authorList>
    </citation>
    <scope>NUCLEOTIDE SEQUENCE [LARGE SCALE GENOMIC DNA]</scope>
    <source>
        <strain evidence="2">ATCC 700200</strain>
    </source>
</reference>
<dbReference type="STRING" id="48467.SAMN02745166_04376"/>